<dbReference type="Pfam" id="PF06169">
    <property type="entry name" value="DUF982"/>
    <property type="match status" value="1"/>
</dbReference>
<organism evidence="1 2">
    <name type="scientific">Ochrobactrum quorumnocens</name>
    <dbReference type="NCBI Taxonomy" id="271865"/>
    <lineage>
        <taxon>Bacteria</taxon>
        <taxon>Pseudomonadati</taxon>
        <taxon>Pseudomonadota</taxon>
        <taxon>Alphaproteobacteria</taxon>
        <taxon>Hyphomicrobiales</taxon>
        <taxon>Brucellaceae</taxon>
        <taxon>Brucella/Ochrobactrum group</taxon>
        <taxon>Ochrobactrum</taxon>
    </lineage>
</organism>
<dbReference type="InterPro" id="IPR010385">
    <property type="entry name" value="DUF982"/>
</dbReference>
<keyword evidence="1" id="KW-0614">Plasmid</keyword>
<proteinExistence type="predicted"/>
<evidence type="ECO:0008006" key="3">
    <source>
        <dbReference type="Google" id="ProtNLM"/>
    </source>
</evidence>
<sequence>MNDRLFDRPVFVKDGPYLVREITSIGDALDFLYEWPERDRDLIYETAWKACCDSHDGVKPVEAAENAIRGFAKKRGILEEPEVPIPWMSNPKTGGGRVQV</sequence>
<evidence type="ECO:0000313" key="1">
    <source>
        <dbReference type="EMBL" id="ASV83011.1"/>
    </source>
</evidence>
<dbReference type="RefSeq" id="WP_095444054.1">
    <property type="nucleotide sequence ID" value="NZ_CP022602.1"/>
</dbReference>
<dbReference type="EMBL" id="CP022602">
    <property type="protein sequence ID" value="ASV83011.1"/>
    <property type="molecule type" value="Genomic_DNA"/>
</dbReference>
<protein>
    <recommendedName>
        <fullName evidence="3">DUF982 domain-containing protein</fullName>
    </recommendedName>
</protein>
<reference evidence="1 2" key="1">
    <citation type="submission" date="2017-07" db="EMBL/GenBank/DDBJ databases">
        <title>Phylogenetic study on the rhizospheric bacterium Ochrobactrum sp. A44.</title>
        <authorList>
            <person name="Krzyzanowska D.M."/>
            <person name="Ossowicki A."/>
            <person name="Rajewska M."/>
            <person name="Maciag T."/>
            <person name="Kaczynski Z."/>
            <person name="Czerwicka M."/>
            <person name="Jafra S."/>
        </authorList>
    </citation>
    <scope>NUCLEOTIDE SEQUENCE [LARGE SCALE GENOMIC DNA]</scope>
    <source>
        <strain evidence="1 2">A44</strain>
        <plasmid evidence="1 2">unnamed2</plasmid>
    </source>
</reference>
<dbReference type="KEGG" id="och:CES85_5838"/>
<dbReference type="Proteomes" id="UP000215256">
    <property type="component" value="Plasmid unnamed2"/>
</dbReference>
<name>A0A248U9B0_9HYPH</name>
<evidence type="ECO:0000313" key="2">
    <source>
        <dbReference type="Proteomes" id="UP000215256"/>
    </source>
</evidence>
<geneLocation type="plasmid" evidence="1 2">
    <name>unnamed2</name>
</geneLocation>
<accession>A0A248U9B0</accession>
<dbReference type="OrthoDB" id="8388069at2"/>
<dbReference type="Gene3D" id="6.10.250.730">
    <property type="match status" value="1"/>
</dbReference>
<dbReference type="AlphaFoldDB" id="A0A248U9B0"/>
<gene>
    <name evidence="1" type="ORF">CES85_5838</name>
</gene>